<accession>A0A166UW13</accession>
<dbReference type="AlphaFoldDB" id="A0A166UW13"/>
<reference evidence="2 3" key="1">
    <citation type="journal article" date="2016" name="Genome Biol. Evol.">
        <title>Divergent and convergent evolution of fungal pathogenicity.</title>
        <authorList>
            <person name="Shang Y."/>
            <person name="Xiao G."/>
            <person name="Zheng P."/>
            <person name="Cen K."/>
            <person name="Zhan S."/>
            <person name="Wang C."/>
        </authorList>
    </citation>
    <scope>NUCLEOTIDE SEQUENCE [LARGE SCALE GENOMIC DNA]</scope>
    <source>
        <strain evidence="2 3">RCEF 2490</strain>
    </source>
</reference>
<keyword evidence="3" id="KW-1185">Reference proteome</keyword>
<evidence type="ECO:0000313" key="3">
    <source>
        <dbReference type="Proteomes" id="UP000078544"/>
    </source>
</evidence>
<dbReference type="OrthoDB" id="5409271at2759"/>
<gene>
    <name evidence="2" type="ORF">AAL_00496</name>
</gene>
<protein>
    <submittedName>
        <fullName evidence="2">Uncharacterized protein</fullName>
    </submittedName>
</protein>
<feature type="region of interest" description="Disordered" evidence="1">
    <location>
        <begin position="130"/>
        <end position="158"/>
    </location>
</feature>
<name>A0A166UW13_9HYPO</name>
<comment type="caution">
    <text evidence="2">The sequence shown here is derived from an EMBL/GenBank/DDBJ whole genome shotgun (WGS) entry which is preliminary data.</text>
</comment>
<feature type="compositionally biased region" description="Acidic residues" evidence="1">
    <location>
        <begin position="137"/>
        <end position="147"/>
    </location>
</feature>
<organism evidence="2 3">
    <name type="scientific">Moelleriella libera RCEF 2490</name>
    <dbReference type="NCBI Taxonomy" id="1081109"/>
    <lineage>
        <taxon>Eukaryota</taxon>
        <taxon>Fungi</taxon>
        <taxon>Dikarya</taxon>
        <taxon>Ascomycota</taxon>
        <taxon>Pezizomycotina</taxon>
        <taxon>Sordariomycetes</taxon>
        <taxon>Hypocreomycetidae</taxon>
        <taxon>Hypocreales</taxon>
        <taxon>Clavicipitaceae</taxon>
        <taxon>Moelleriella</taxon>
    </lineage>
</organism>
<proteinExistence type="predicted"/>
<sequence>MSAMTILPIKSRASPPPVYSVQPHAQHAAFDDDEAQSPIHLRINTSVRVNSNNNVVCMRDTPAEHANAIARAVVRALQENSSGQCGIPMIDEDGRPRPVKIEVDAGMDVLGADNVVGNESFVRHVFTSNLRRKRRDEEEDEDEDEAAEACASKRRKSD</sequence>
<dbReference type="EMBL" id="AZGY01000001">
    <property type="protein sequence ID" value="OAA33031.1"/>
    <property type="molecule type" value="Genomic_DNA"/>
</dbReference>
<evidence type="ECO:0000256" key="1">
    <source>
        <dbReference type="SAM" id="MobiDB-lite"/>
    </source>
</evidence>
<dbReference type="Proteomes" id="UP000078544">
    <property type="component" value="Unassembled WGS sequence"/>
</dbReference>
<evidence type="ECO:0000313" key="2">
    <source>
        <dbReference type="EMBL" id="OAA33031.1"/>
    </source>
</evidence>